<dbReference type="SUPFAM" id="SSF51735">
    <property type="entry name" value="NAD(P)-binding Rossmann-fold domains"/>
    <property type="match status" value="1"/>
</dbReference>
<gene>
    <name evidence="4" type="ORF">SAMN04487772_13318</name>
</gene>
<comment type="similarity">
    <text evidence="1 3">Belongs to the short-chain dehydrogenases/reductases (SDR) family.</text>
</comment>
<keyword evidence="5" id="KW-1185">Reference proteome</keyword>
<dbReference type="AlphaFoldDB" id="A0A1I0FLB2"/>
<evidence type="ECO:0000256" key="1">
    <source>
        <dbReference type="ARBA" id="ARBA00006484"/>
    </source>
</evidence>
<reference evidence="4 5" key="1">
    <citation type="submission" date="2016-10" db="EMBL/GenBank/DDBJ databases">
        <authorList>
            <person name="de Groot N.N."/>
        </authorList>
    </citation>
    <scope>NUCLEOTIDE SEQUENCE [LARGE SCALE GENOMIC DNA]</scope>
    <source>
        <strain evidence="4 5">DSM 1801</strain>
    </source>
</reference>
<name>A0A1I0FLB2_9FIRM</name>
<dbReference type="Proteomes" id="UP000199800">
    <property type="component" value="Unassembled WGS sequence"/>
</dbReference>
<organism evidence="4 5">
    <name type="scientific">[Clostridium] polysaccharolyticum</name>
    <dbReference type="NCBI Taxonomy" id="29364"/>
    <lineage>
        <taxon>Bacteria</taxon>
        <taxon>Bacillati</taxon>
        <taxon>Bacillota</taxon>
        <taxon>Clostridia</taxon>
        <taxon>Lachnospirales</taxon>
        <taxon>Lachnospiraceae</taxon>
    </lineage>
</organism>
<evidence type="ECO:0000313" key="4">
    <source>
        <dbReference type="EMBL" id="SET59099.1"/>
    </source>
</evidence>
<dbReference type="CDD" id="cd05233">
    <property type="entry name" value="SDR_c"/>
    <property type="match status" value="1"/>
</dbReference>
<evidence type="ECO:0000256" key="2">
    <source>
        <dbReference type="ARBA" id="ARBA00023002"/>
    </source>
</evidence>
<dbReference type="PIRSF" id="PIRSF000126">
    <property type="entry name" value="11-beta-HSD1"/>
    <property type="match status" value="1"/>
</dbReference>
<dbReference type="InterPro" id="IPR002347">
    <property type="entry name" value="SDR_fam"/>
</dbReference>
<dbReference type="PRINTS" id="PR00080">
    <property type="entry name" value="SDRFAMILY"/>
</dbReference>
<dbReference type="Pfam" id="PF00106">
    <property type="entry name" value="adh_short"/>
    <property type="match status" value="1"/>
</dbReference>
<evidence type="ECO:0000313" key="5">
    <source>
        <dbReference type="Proteomes" id="UP000199800"/>
    </source>
</evidence>
<dbReference type="EMBL" id="FOHN01000033">
    <property type="protein sequence ID" value="SET59099.1"/>
    <property type="molecule type" value="Genomic_DNA"/>
</dbReference>
<dbReference type="OrthoDB" id="9808814at2"/>
<dbReference type="GO" id="GO:0016491">
    <property type="term" value="F:oxidoreductase activity"/>
    <property type="evidence" value="ECO:0007669"/>
    <property type="project" value="UniProtKB-KW"/>
</dbReference>
<dbReference type="Gene3D" id="3.40.50.720">
    <property type="entry name" value="NAD(P)-binding Rossmann-like Domain"/>
    <property type="match status" value="1"/>
</dbReference>
<proteinExistence type="inferred from homology"/>
<dbReference type="PANTHER" id="PTHR42901">
    <property type="entry name" value="ALCOHOL DEHYDROGENASE"/>
    <property type="match status" value="1"/>
</dbReference>
<evidence type="ECO:0000256" key="3">
    <source>
        <dbReference type="RuleBase" id="RU000363"/>
    </source>
</evidence>
<evidence type="ECO:0008006" key="6">
    <source>
        <dbReference type="Google" id="ProtNLM"/>
    </source>
</evidence>
<dbReference type="PANTHER" id="PTHR42901:SF1">
    <property type="entry name" value="ALCOHOL DEHYDROGENASE"/>
    <property type="match status" value="1"/>
</dbReference>
<dbReference type="RefSeq" id="WP_092478886.1">
    <property type="nucleotide sequence ID" value="NZ_FOHN01000033.1"/>
</dbReference>
<sequence length="252" mass="28468">MYAFITGASSGIGKELSILLAQRGYDLILVARRKDRLKKLKDSLETRYRCNVILKATDISKEENCLALIEDLNQYPIEVMINNAGFGKVGYVTEQDLSDNLDMIKTNLIAPHIFTSWFCRHAKHGYVLNVSSIAAFTTPPLFSVYGATKSYLYHFSTALNYEMKRQKKPISITTLCPGSVKTEFYKDGGKQSNICILSARTCAELALDGLYKKKALIVPTFSMKATYLFCKFMPKVLMLPMQYFLQKSKINS</sequence>
<keyword evidence="2" id="KW-0560">Oxidoreductase</keyword>
<dbReference type="InterPro" id="IPR036291">
    <property type="entry name" value="NAD(P)-bd_dom_sf"/>
</dbReference>
<dbReference type="PRINTS" id="PR00081">
    <property type="entry name" value="GDHRDH"/>
</dbReference>
<dbReference type="STRING" id="29364.SAMN04487772_13318"/>
<protein>
    <recommendedName>
        <fullName evidence="6">Short-chain dehydrogenase</fullName>
    </recommendedName>
</protein>
<accession>A0A1I0FLB2</accession>